<dbReference type="PANTHER" id="PTHR33744:SF17">
    <property type="entry name" value="CONSERVED PROTEIN"/>
    <property type="match status" value="1"/>
</dbReference>
<dbReference type="Pfam" id="PF13556">
    <property type="entry name" value="HTH_30"/>
    <property type="match status" value="1"/>
</dbReference>
<comment type="caution">
    <text evidence="3">The sequence shown here is derived from an EMBL/GenBank/DDBJ whole genome shotgun (WGS) entry which is preliminary data.</text>
</comment>
<gene>
    <name evidence="3" type="ORF">EXU48_07560</name>
</gene>
<keyword evidence="4" id="KW-1185">Reference proteome</keyword>
<evidence type="ECO:0000259" key="2">
    <source>
        <dbReference type="Pfam" id="PF13556"/>
    </source>
</evidence>
<dbReference type="InterPro" id="IPR025736">
    <property type="entry name" value="PucR_C-HTH_dom"/>
</dbReference>
<organism evidence="3 4">
    <name type="scientific">Occultella glacieicola</name>
    <dbReference type="NCBI Taxonomy" id="2518684"/>
    <lineage>
        <taxon>Bacteria</taxon>
        <taxon>Bacillati</taxon>
        <taxon>Actinomycetota</taxon>
        <taxon>Actinomycetes</taxon>
        <taxon>Micrococcales</taxon>
        <taxon>Ruaniaceae</taxon>
        <taxon>Occultella</taxon>
    </lineage>
</organism>
<evidence type="ECO:0000259" key="1">
    <source>
        <dbReference type="Pfam" id="PF07905"/>
    </source>
</evidence>
<dbReference type="InterPro" id="IPR042070">
    <property type="entry name" value="PucR_C-HTH_sf"/>
</dbReference>
<reference evidence="3 4" key="1">
    <citation type="submission" date="2019-03" db="EMBL/GenBank/DDBJ databases">
        <title>Genomic features of bacteria from cold environments.</title>
        <authorList>
            <person name="Shen L."/>
        </authorList>
    </citation>
    <scope>NUCLEOTIDE SEQUENCE [LARGE SCALE GENOMIC DNA]</scope>
    <source>
        <strain evidence="4">T3246-1</strain>
    </source>
</reference>
<dbReference type="Proteomes" id="UP000504882">
    <property type="component" value="Unassembled WGS sequence"/>
</dbReference>
<evidence type="ECO:0000313" key="4">
    <source>
        <dbReference type="Proteomes" id="UP000504882"/>
    </source>
</evidence>
<accession>A0ABY2E7T7</accession>
<dbReference type="Pfam" id="PF07905">
    <property type="entry name" value="PucR"/>
    <property type="match status" value="1"/>
</dbReference>
<feature type="domain" description="PucR C-terminal helix-turn-helix" evidence="2">
    <location>
        <begin position="465"/>
        <end position="522"/>
    </location>
</feature>
<dbReference type="RefSeq" id="WP_133107014.1">
    <property type="nucleotide sequence ID" value="NZ_SMNA01000003.1"/>
</dbReference>
<proteinExistence type="predicted"/>
<name>A0ABY2E7T7_9MICO</name>
<sequence length="523" mass="54845">MRLRDLLDAEDLDLRLLVGDESALAAPVNAVYTTDLIDPGRYLSGGELVISGLMWRQDPADSETFVATIRAAGAVALAAGTAHFGPVPADVAEACARHGLVLFEVPPPVSFASLTEYVVGRVGTERGDRLAARLDRQRRLLLALAHGQTVSDLLAQVRAETGLACRVLTPTGRQLAGPDETLPDEALERITLAYLRDPRLPAVVPAVSRPARPGDAVGPWSIFASAGALADRLTTSLVLVEGAWPTWPEDHLDTITQLCAAVGLDEARRAPVRQVARTLADGVFSLVAQGHGTGAEAHALLEQCGVDPTEPFVALVAGPAAGAPPGATGAILDDVVAHLGRGAVGSVGPDGVAPALVPAADVDAVERVRAAAARLSPGLGARRFCVGVSARTTDAAVAGALDEARHALALARLRPNPVEVVTAAEVTSHIGLLAAVPDEVRRAFSARVLGALAAHRDAHRDPSLEETLVAFLEHDGSWTRTAGALHLHVNTVRYRIARVEELTGRDLSRFADRVDVFLALRLR</sequence>
<dbReference type="PANTHER" id="PTHR33744">
    <property type="entry name" value="CARBOHYDRATE DIACID REGULATOR"/>
    <property type="match status" value="1"/>
</dbReference>
<feature type="domain" description="Purine catabolism PurC-like" evidence="1">
    <location>
        <begin position="5"/>
        <end position="120"/>
    </location>
</feature>
<dbReference type="InterPro" id="IPR012914">
    <property type="entry name" value="PucR_dom"/>
</dbReference>
<protein>
    <submittedName>
        <fullName evidence="3">PucR family transcriptional regulator</fullName>
    </submittedName>
</protein>
<evidence type="ECO:0000313" key="3">
    <source>
        <dbReference type="EMBL" id="TDE96084.1"/>
    </source>
</evidence>
<dbReference type="Gene3D" id="1.10.10.2840">
    <property type="entry name" value="PucR C-terminal helix-turn-helix domain"/>
    <property type="match status" value="1"/>
</dbReference>
<dbReference type="InterPro" id="IPR051448">
    <property type="entry name" value="CdaR-like_regulators"/>
</dbReference>
<dbReference type="EMBL" id="SMNA01000003">
    <property type="protein sequence ID" value="TDE96084.1"/>
    <property type="molecule type" value="Genomic_DNA"/>
</dbReference>